<dbReference type="InterPro" id="IPR009091">
    <property type="entry name" value="RCC1/BLIP-II"/>
</dbReference>
<feature type="compositionally biased region" description="Basic and acidic residues" evidence="2">
    <location>
        <begin position="585"/>
        <end position="598"/>
    </location>
</feature>
<proteinExistence type="predicted"/>
<organism evidence="3 4">
    <name type="scientific">Oikopleura dioica</name>
    <name type="common">Tunicate</name>
    <dbReference type="NCBI Taxonomy" id="34765"/>
    <lineage>
        <taxon>Eukaryota</taxon>
        <taxon>Metazoa</taxon>
        <taxon>Chordata</taxon>
        <taxon>Tunicata</taxon>
        <taxon>Appendicularia</taxon>
        <taxon>Copelata</taxon>
        <taxon>Oikopleuridae</taxon>
        <taxon>Oikopleura</taxon>
    </lineage>
</organism>
<dbReference type="Proteomes" id="UP001158576">
    <property type="component" value="Chromosome 2"/>
</dbReference>
<name>A0ABN7TF71_OIKDI</name>
<feature type="repeat" description="RCC1" evidence="1">
    <location>
        <begin position="196"/>
        <end position="245"/>
    </location>
</feature>
<feature type="compositionally biased region" description="Basic and acidic residues" evidence="2">
    <location>
        <begin position="445"/>
        <end position="470"/>
    </location>
</feature>
<reference evidence="3 4" key="1">
    <citation type="submission" date="2021-04" db="EMBL/GenBank/DDBJ databases">
        <authorList>
            <person name="Bliznina A."/>
        </authorList>
    </citation>
    <scope>NUCLEOTIDE SEQUENCE [LARGE SCALE GENOMIC DNA]</scope>
</reference>
<evidence type="ECO:0000313" key="4">
    <source>
        <dbReference type="Proteomes" id="UP001158576"/>
    </source>
</evidence>
<feature type="compositionally biased region" description="Basic residues" evidence="2">
    <location>
        <begin position="513"/>
        <end position="524"/>
    </location>
</feature>
<evidence type="ECO:0000256" key="2">
    <source>
        <dbReference type="SAM" id="MobiDB-lite"/>
    </source>
</evidence>
<dbReference type="Gene3D" id="2.130.10.30">
    <property type="entry name" value="Regulator of chromosome condensation 1/beta-lactamase-inhibitor protein II"/>
    <property type="match status" value="2"/>
</dbReference>
<feature type="compositionally biased region" description="Basic and acidic residues" evidence="2">
    <location>
        <begin position="547"/>
        <end position="565"/>
    </location>
</feature>
<dbReference type="InterPro" id="IPR000408">
    <property type="entry name" value="Reg_chr_condens"/>
</dbReference>
<feature type="repeat" description="RCC1" evidence="1">
    <location>
        <begin position="68"/>
        <end position="136"/>
    </location>
</feature>
<dbReference type="Pfam" id="PF00415">
    <property type="entry name" value="RCC1"/>
    <property type="match status" value="1"/>
</dbReference>
<keyword evidence="4" id="KW-1185">Reference proteome</keyword>
<accession>A0ABN7TF71</accession>
<feature type="repeat" description="RCC1" evidence="1">
    <location>
        <begin position="246"/>
        <end position="300"/>
    </location>
</feature>
<dbReference type="PANTHER" id="PTHR46337:SF1">
    <property type="entry name" value="RCC1-LIKE G EXCHANGING FACTOR-LIKE PROTEIN"/>
    <property type="match status" value="1"/>
</dbReference>
<feature type="compositionally biased region" description="Polar residues" evidence="2">
    <location>
        <begin position="566"/>
        <end position="579"/>
    </location>
</feature>
<dbReference type="PANTHER" id="PTHR46337">
    <property type="entry name" value="RCC1-LIKE G EXCHANGING FACTOR-LIKE PROTEIN"/>
    <property type="match status" value="1"/>
</dbReference>
<evidence type="ECO:0000313" key="3">
    <source>
        <dbReference type="EMBL" id="CAG5114290.1"/>
    </source>
</evidence>
<sequence length="598" mass="66884">MQFNTSVLSASSKAPTLLENEGIFFHGQSIDGATSSVSTFAPKLFETEIKNVQLVSAGIGFSVILANGELYGCGLNTSGQLGFQGYSKYHAEKLESEVKNLEIVKTLSKIKTSKLPSSQIISISAGRQHFGFVTDTGKVHLLGSNRSGQCGRRVNFDESSFERPTEFVFDTAVRFGSPAVKISCAFDSTLVLLENGRVISFGNGWDGQLGRGDFVSDHSPNFVDCEERFVDIDSCADWTLARTEDGRIFGWGNNEYNQISSQEVDRIGKPQEIFFDEFFENIKVLKIACTSSQGFALVESDVKTGTALYSWGYGFHNDVSTEPTTRKYPQEIALDVNIKNIFGGVNALAVLTENDDLLTFGKNEKDVLGHLNRGNLAEYIIETPKTISQVAIGLNHVIIAGSKETKKVESTFSHQVVEDSTPIQNIIEAEIAAVMENDSTSTPTEDIKNNSQKKDAPEKPVKEDLQEKRGYQGKNFDPNFKKFAKPAPQEDAPRRGYVGKNFNPNYKSDPIKVHHNPKTYHKQGKNFDPNYKKKFNQPPSEYGYKGKNYDPDYHLKKKQQRENKNNPHFKQSSESSTESFGYKGRNYDPDYYKKKYQK</sequence>
<dbReference type="InterPro" id="IPR053035">
    <property type="entry name" value="Mitochondrial_GEF_domain"/>
</dbReference>
<protein>
    <submittedName>
        <fullName evidence="3">Oidioi.mRNA.OKI2018_I69.chr2.g8352.t1.cds</fullName>
    </submittedName>
</protein>
<dbReference type="SUPFAM" id="SSF50985">
    <property type="entry name" value="RCC1/BLIP-II"/>
    <property type="match status" value="1"/>
</dbReference>
<dbReference type="EMBL" id="OU015567">
    <property type="protein sequence ID" value="CAG5114290.1"/>
    <property type="molecule type" value="Genomic_DNA"/>
</dbReference>
<feature type="region of interest" description="Disordered" evidence="2">
    <location>
        <begin position="436"/>
        <end position="598"/>
    </location>
</feature>
<evidence type="ECO:0000256" key="1">
    <source>
        <dbReference type="PROSITE-ProRule" id="PRU00235"/>
    </source>
</evidence>
<dbReference type="PROSITE" id="PS50012">
    <property type="entry name" value="RCC1_3"/>
    <property type="match status" value="4"/>
</dbReference>
<feature type="repeat" description="RCC1" evidence="1">
    <location>
        <begin position="137"/>
        <end position="195"/>
    </location>
</feature>
<gene>
    <name evidence="3" type="ORF">OKIOD_LOCUS17117</name>
</gene>